<accession>A0ABQ0SD52</accession>
<evidence type="ECO:0000256" key="1">
    <source>
        <dbReference type="SAM" id="MobiDB-lite"/>
    </source>
</evidence>
<feature type="region of interest" description="Disordered" evidence="1">
    <location>
        <begin position="1"/>
        <end position="26"/>
    </location>
</feature>
<reference evidence="2 3" key="1">
    <citation type="submission" date="2019-06" db="EMBL/GenBank/DDBJ databases">
        <title>Whole genome shotgun sequence of Komagataeibacter hansenii NBRC 14820.</title>
        <authorList>
            <person name="Hosoyama A."/>
            <person name="Uohara A."/>
            <person name="Ohji S."/>
            <person name="Ichikawa N."/>
        </authorList>
    </citation>
    <scope>NUCLEOTIDE SEQUENCE [LARGE SCALE GENOMIC DNA]</scope>
    <source>
        <strain evidence="2 3">NBRC 14820</strain>
    </source>
</reference>
<protein>
    <submittedName>
        <fullName evidence="2">Uncharacterized protein</fullName>
    </submittedName>
</protein>
<comment type="caution">
    <text evidence="2">The sequence shown here is derived from an EMBL/GenBank/DDBJ whole genome shotgun (WGS) entry which is preliminary data.</text>
</comment>
<proteinExistence type="predicted"/>
<keyword evidence="3" id="KW-1185">Reference proteome</keyword>
<gene>
    <name evidence="2" type="ORF">GHA01_09580</name>
</gene>
<organism evidence="2 3">
    <name type="scientific">Novacetimonas hansenii</name>
    <name type="common">Komagataeibacter hansenii</name>
    <dbReference type="NCBI Taxonomy" id="436"/>
    <lineage>
        <taxon>Bacteria</taxon>
        <taxon>Pseudomonadati</taxon>
        <taxon>Pseudomonadota</taxon>
        <taxon>Alphaproteobacteria</taxon>
        <taxon>Acetobacterales</taxon>
        <taxon>Acetobacteraceae</taxon>
        <taxon>Novacetimonas</taxon>
    </lineage>
</organism>
<evidence type="ECO:0000313" key="2">
    <source>
        <dbReference type="EMBL" id="GEC63109.1"/>
    </source>
</evidence>
<name>A0ABQ0SD52_NOVHA</name>
<sequence>MTDTLIKGASHSAAPVLSSDDTTARSQNVRSIHLSHRRALLDYARTLDCVAEQA</sequence>
<dbReference type="EMBL" id="BJNN01000060">
    <property type="protein sequence ID" value="GEC63109.1"/>
    <property type="molecule type" value="Genomic_DNA"/>
</dbReference>
<evidence type="ECO:0000313" key="3">
    <source>
        <dbReference type="Proteomes" id="UP000319478"/>
    </source>
</evidence>
<dbReference type="Proteomes" id="UP000319478">
    <property type="component" value="Unassembled WGS sequence"/>
</dbReference>